<dbReference type="InterPro" id="IPR037185">
    <property type="entry name" value="EmrE-like"/>
</dbReference>
<dbReference type="EMBL" id="CAESAB010000042">
    <property type="protein sequence ID" value="CAB4341144.1"/>
    <property type="molecule type" value="Genomic_DNA"/>
</dbReference>
<feature type="transmembrane region" description="Helical" evidence="5">
    <location>
        <begin position="148"/>
        <end position="169"/>
    </location>
</feature>
<name>A0A6J5ZEK8_9ZZZZ</name>
<evidence type="ECO:0000313" key="7">
    <source>
        <dbReference type="EMBL" id="CAB4341144.1"/>
    </source>
</evidence>
<keyword evidence="2 5" id="KW-0812">Transmembrane</keyword>
<dbReference type="PANTHER" id="PTHR32322:SF2">
    <property type="entry name" value="EAMA DOMAIN-CONTAINING PROTEIN"/>
    <property type="match status" value="1"/>
</dbReference>
<feature type="transmembrane region" description="Helical" evidence="5">
    <location>
        <begin position="268"/>
        <end position="285"/>
    </location>
</feature>
<evidence type="ECO:0000256" key="3">
    <source>
        <dbReference type="ARBA" id="ARBA00022989"/>
    </source>
</evidence>
<feature type="transmembrane region" description="Helical" evidence="5">
    <location>
        <begin position="124"/>
        <end position="142"/>
    </location>
</feature>
<dbReference type="SUPFAM" id="SSF103481">
    <property type="entry name" value="Multidrug resistance efflux transporter EmrE"/>
    <property type="match status" value="2"/>
</dbReference>
<dbReference type="AlphaFoldDB" id="A0A6J5ZEK8"/>
<evidence type="ECO:0000259" key="6">
    <source>
        <dbReference type="Pfam" id="PF00892"/>
    </source>
</evidence>
<dbReference type="Pfam" id="PF00892">
    <property type="entry name" value="EamA"/>
    <property type="match status" value="2"/>
</dbReference>
<feature type="transmembrane region" description="Helical" evidence="5">
    <location>
        <begin position="93"/>
        <end position="112"/>
    </location>
</feature>
<feature type="transmembrane region" description="Helical" evidence="5">
    <location>
        <begin position="212"/>
        <end position="234"/>
    </location>
</feature>
<sequence length="287" mass="30623">MKRVVTAAPWIFIVIWSSGFVVAKYAFPSGDALYFLAIRLILATAILFLLTIALRQPLKLSRSDIYSSLAIGISLHGFYLAGVWYAIELGAPAGLSSVITSIQPVLVSLLAVRILMEPLTYRQIAGLVLGLAGVFLVVLPKLSKADGFTAESVGFLVMGLLGSTVATLLQKKIGHSIPLMMGTTYQFGIAAIILLIFSLATGRTYFELTATAVWAMLWAVLVTSIAAVLLLLWLLNHGTAAKVSSLLYLVPPMAVLQAFVLFGEKVDAQAVIGIVMTALGVALVLRS</sequence>
<feature type="transmembrane region" description="Helical" evidence="5">
    <location>
        <begin position="66"/>
        <end position="87"/>
    </location>
</feature>
<evidence type="ECO:0000256" key="4">
    <source>
        <dbReference type="ARBA" id="ARBA00023136"/>
    </source>
</evidence>
<dbReference type="InterPro" id="IPR000620">
    <property type="entry name" value="EamA_dom"/>
</dbReference>
<evidence type="ECO:0000256" key="2">
    <source>
        <dbReference type="ARBA" id="ARBA00022692"/>
    </source>
</evidence>
<organism evidence="7">
    <name type="scientific">freshwater metagenome</name>
    <dbReference type="NCBI Taxonomy" id="449393"/>
    <lineage>
        <taxon>unclassified sequences</taxon>
        <taxon>metagenomes</taxon>
        <taxon>ecological metagenomes</taxon>
    </lineage>
</organism>
<proteinExistence type="predicted"/>
<feature type="domain" description="EamA" evidence="6">
    <location>
        <begin position="156"/>
        <end position="285"/>
    </location>
</feature>
<feature type="transmembrane region" description="Helical" evidence="5">
    <location>
        <begin position="181"/>
        <end position="200"/>
    </location>
</feature>
<dbReference type="InterPro" id="IPR050638">
    <property type="entry name" value="AA-Vitamin_Transporters"/>
</dbReference>
<accession>A0A6J5ZEK8</accession>
<reference evidence="7" key="1">
    <citation type="submission" date="2020-05" db="EMBL/GenBank/DDBJ databases">
        <authorList>
            <person name="Chiriac C."/>
            <person name="Salcher M."/>
            <person name="Ghai R."/>
            <person name="Kavagutti S V."/>
        </authorList>
    </citation>
    <scope>NUCLEOTIDE SEQUENCE</scope>
</reference>
<dbReference type="PANTHER" id="PTHR32322">
    <property type="entry name" value="INNER MEMBRANE TRANSPORTER"/>
    <property type="match status" value="1"/>
</dbReference>
<comment type="subcellular location">
    <subcellularLocation>
        <location evidence="1">Membrane</location>
        <topology evidence="1">Multi-pass membrane protein</topology>
    </subcellularLocation>
</comment>
<feature type="domain" description="EamA" evidence="6">
    <location>
        <begin position="13"/>
        <end position="138"/>
    </location>
</feature>
<gene>
    <name evidence="7" type="ORF">UFOPK3820_00972</name>
</gene>
<evidence type="ECO:0000256" key="5">
    <source>
        <dbReference type="SAM" id="Phobius"/>
    </source>
</evidence>
<protein>
    <submittedName>
        <fullName evidence="7">Unannotated protein</fullName>
    </submittedName>
</protein>
<evidence type="ECO:0000256" key="1">
    <source>
        <dbReference type="ARBA" id="ARBA00004141"/>
    </source>
</evidence>
<keyword evidence="3 5" id="KW-1133">Transmembrane helix</keyword>
<keyword evidence="4 5" id="KW-0472">Membrane</keyword>
<feature type="transmembrane region" description="Helical" evidence="5">
    <location>
        <begin position="33"/>
        <end position="54"/>
    </location>
</feature>
<dbReference type="GO" id="GO:0016020">
    <property type="term" value="C:membrane"/>
    <property type="evidence" value="ECO:0007669"/>
    <property type="project" value="UniProtKB-SubCell"/>
</dbReference>